<dbReference type="EMBL" id="CP001698">
    <property type="protein sequence ID" value="ADN01809.1"/>
    <property type="molecule type" value="Genomic_DNA"/>
</dbReference>
<feature type="transmembrane region" description="Helical" evidence="7">
    <location>
        <begin position="200"/>
        <end position="224"/>
    </location>
</feature>
<feature type="transmembrane region" description="Helical" evidence="7">
    <location>
        <begin position="6"/>
        <end position="27"/>
    </location>
</feature>
<dbReference type="GO" id="GO:0017004">
    <property type="term" value="P:cytochrome complex assembly"/>
    <property type="evidence" value="ECO:0007669"/>
    <property type="project" value="UniProtKB-KW"/>
</dbReference>
<feature type="transmembrane region" description="Helical" evidence="7">
    <location>
        <begin position="155"/>
        <end position="180"/>
    </location>
</feature>
<gene>
    <name evidence="9" type="ordered locus">STHERM_c08600</name>
</gene>
<comment type="subcellular location">
    <subcellularLocation>
        <location evidence="1">Membrane</location>
        <topology evidence="1">Multi-pass membrane protein</topology>
    </subcellularLocation>
</comment>
<evidence type="ECO:0000256" key="4">
    <source>
        <dbReference type="ARBA" id="ARBA00022748"/>
    </source>
</evidence>
<protein>
    <submittedName>
        <fullName evidence="9">Cytochrome c biogenesis protein, transmembrane region</fullName>
    </submittedName>
</protein>
<organism evidence="9 10">
    <name type="scientific">Winmispira thermophila (strain ATCC 49972 / DSM 6192 / RI 19.B1)</name>
    <name type="common">Spirochaeta thermophila</name>
    <dbReference type="NCBI Taxonomy" id="665571"/>
    <lineage>
        <taxon>Bacteria</taxon>
        <taxon>Pseudomonadati</taxon>
        <taxon>Spirochaetota</taxon>
        <taxon>Spirochaetia</taxon>
        <taxon>Winmispirales</taxon>
        <taxon>Winmispiraceae</taxon>
        <taxon>Winmispira</taxon>
    </lineage>
</organism>
<name>E0RS22_WINT6</name>
<dbReference type="Proteomes" id="UP000001296">
    <property type="component" value="Chromosome"/>
</dbReference>
<evidence type="ECO:0000256" key="6">
    <source>
        <dbReference type="ARBA" id="ARBA00023136"/>
    </source>
</evidence>
<dbReference type="RefSeq" id="WP_013313650.1">
    <property type="nucleotide sequence ID" value="NC_014484.1"/>
</dbReference>
<evidence type="ECO:0000313" key="9">
    <source>
        <dbReference type="EMBL" id="ADN01809.1"/>
    </source>
</evidence>
<keyword evidence="4" id="KW-0201">Cytochrome c-type biogenesis</keyword>
<dbReference type="eggNOG" id="COG0785">
    <property type="taxonomic scope" value="Bacteria"/>
</dbReference>
<dbReference type="AlphaFoldDB" id="E0RS22"/>
<sequence length="314" mass="32306">MSGIAVLPLALLGGVLSFLSPCVLPMVPVYLSLVSGVSVRSIGEERGAVLRAALGFVLGFSIVFAVLGFVTSRLVGFFSLDWVRWVSGGLVILFGIHTAFDLVPGLNVERRVHVRARAGFIQAVVLGLAFGAGWSPCVGPILAGILVLAGQAQGAGTAIGALLLYAVGLGVPFLLVAVFFERLEGVLSFFKRHATGVRLVSGGFLVGVGVLIVTNRVFVLNATLSGWALGLYEAARSFREAHPVIARLGAGGVLVLLGGMGLWRGLVGRGRGRRGWVWGVAVGGVLGVLGALGMGGVWDPGAAVVWVLGGGATF</sequence>
<feature type="transmembrane region" description="Helical" evidence="7">
    <location>
        <begin position="244"/>
        <end position="263"/>
    </location>
</feature>
<keyword evidence="3 7" id="KW-0812">Transmembrane</keyword>
<dbReference type="GO" id="GO:0016020">
    <property type="term" value="C:membrane"/>
    <property type="evidence" value="ECO:0007669"/>
    <property type="project" value="UniProtKB-SubCell"/>
</dbReference>
<evidence type="ECO:0000313" key="10">
    <source>
        <dbReference type="Proteomes" id="UP000001296"/>
    </source>
</evidence>
<feature type="transmembrane region" description="Helical" evidence="7">
    <location>
        <begin position="124"/>
        <end position="149"/>
    </location>
</feature>
<dbReference type="HOGENOM" id="CLU_053225_2_0_12"/>
<comment type="similarity">
    <text evidence="2">Belongs to the DsbD family.</text>
</comment>
<reference evidence="9 10" key="2">
    <citation type="journal article" date="2010" name="J. Bacteriol.">
        <title>Genome sequence of the polysaccharide-degrading, thermophilic anaerobe Spirochaeta thermophila DSM 6192.</title>
        <authorList>
            <person name="Angelov A."/>
            <person name="Liebl S."/>
            <person name="Ballschmiter M."/>
            <person name="Bomeke M."/>
            <person name="Lehmann R."/>
            <person name="Liesegang H."/>
            <person name="Daniel R."/>
            <person name="Liebl W."/>
        </authorList>
    </citation>
    <scope>NUCLEOTIDE SEQUENCE [LARGE SCALE GENOMIC DNA]</scope>
    <source>
        <strain evidence="10">ATCC 49972 / DSM 6192 / RI 19.B1</strain>
    </source>
</reference>
<dbReference type="InterPro" id="IPR051790">
    <property type="entry name" value="Cytochrome_c-biogenesis_DsbD"/>
</dbReference>
<proteinExistence type="inferred from homology"/>
<evidence type="ECO:0000256" key="5">
    <source>
        <dbReference type="ARBA" id="ARBA00022989"/>
    </source>
</evidence>
<dbReference type="PANTHER" id="PTHR31272">
    <property type="entry name" value="CYTOCHROME C-TYPE BIOGENESIS PROTEIN HI_1454-RELATED"/>
    <property type="match status" value="1"/>
</dbReference>
<evidence type="ECO:0000256" key="3">
    <source>
        <dbReference type="ARBA" id="ARBA00022692"/>
    </source>
</evidence>
<reference key="1">
    <citation type="submission" date="2009-08" db="EMBL/GenBank/DDBJ databases">
        <title>The genome sequence of Spirochaeta thermophila DSM6192.</title>
        <authorList>
            <person name="Angelov A."/>
            <person name="Mientus M."/>
            <person name="Wittenberg S."/>
            <person name="Lehmann R."/>
            <person name="Liesegang H."/>
            <person name="Daniel R."/>
            <person name="Liebl W."/>
        </authorList>
    </citation>
    <scope>NUCLEOTIDE SEQUENCE</scope>
    <source>
        <strain>DSM 6192</strain>
    </source>
</reference>
<dbReference type="PaxDb" id="665571-STHERM_c08600"/>
<dbReference type="InterPro" id="IPR003834">
    <property type="entry name" value="Cyt_c_assmbl_TM_dom"/>
</dbReference>
<feature type="domain" description="Cytochrome C biogenesis protein transmembrane" evidence="8">
    <location>
        <begin position="6"/>
        <end position="183"/>
    </location>
</feature>
<feature type="transmembrane region" description="Helical" evidence="7">
    <location>
        <begin position="48"/>
        <end position="70"/>
    </location>
</feature>
<keyword evidence="6 7" id="KW-0472">Membrane</keyword>
<keyword evidence="5 7" id="KW-1133">Transmembrane helix</keyword>
<dbReference type="Pfam" id="PF02683">
    <property type="entry name" value="DsbD_TM"/>
    <property type="match status" value="1"/>
</dbReference>
<evidence type="ECO:0000256" key="1">
    <source>
        <dbReference type="ARBA" id="ARBA00004141"/>
    </source>
</evidence>
<evidence type="ECO:0000256" key="2">
    <source>
        <dbReference type="ARBA" id="ARBA00006143"/>
    </source>
</evidence>
<accession>E0RS22</accession>
<dbReference type="KEGG" id="sta:STHERM_c08600"/>
<dbReference type="PANTHER" id="PTHR31272:SF4">
    <property type="entry name" value="CYTOCHROME C-TYPE BIOGENESIS PROTEIN HI_1454-RELATED"/>
    <property type="match status" value="1"/>
</dbReference>
<evidence type="ECO:0000259" key="8">
    <source>
        <dbReference type="Pfam" id="PF02683"/>
    </source>
</evidence>
<feature type="transmembrane region" description="Helical" evidence="7">
    <location>
        <begin position="275"/>
        <end position="298"/>
    </location>
</feature>
<evidence type="ECO:0000256" key="7">
    <source>
        <dbReference type="SAM" id="Phobius"/>
    </source>
</evidence>
<feature type="transmembrane region" description="Helical" evidence="7">
    <location>
        <begin position="82"/>
        <end position="103"/>
    </location>
</feature>